<keyword evidence="4" id="KW-0997">Cell inner membrane</keyword>
<dbReference type="AlphaFoldDB" id="A0A2G9YRP6"/>
<keyword evidence="6 8" id="KW-1133">Transmembrane helix</keyword>
<keyword evidence="7 8" id="KW-0472">Membrane</keyword>
<name>A0A2G9YRP6_9BACT</name>
<dbReference type="Gene3D" id="1.20.81.30">
    <property type="entry name" value="Type II secretion system (T2SS), domain F"/>
    <property type="match status" value="2"/>
</dbReference>
<evidence type="ECO:0000256" key="7">
    <source>
        <dbReference type="ARBA" id="ARBA00023136"/>
    </source>
</evidence>
<feature type="transmembrane region" description="Helical" evidence="8">
    <location>
        <begin position="171"/>
        <end position="189"/>
    </location>
</feature>
<comment type="similarity">
    <text evidence="2">Belongs to the GSP F family.</text>
</comment>
<comment type="caution">
    <text evidence="10">The sequence shown here is derived from an EMBL/GenBank/DDBJ whole genome shotgun (WGS) entry which is preliminary data.</text>
</comment>
<proteinExistence type="inferred from homology"/>
<evidence type="ECO:0000256" key="3">
    <source>
        <dbReference type="ARBA" id="ARBA00022475"/>
    </source>
</evidence>
<accession>A0A2G9YRP6</accession>
<reference evidence="10 11" key="1">
    <citation type="submission" date="2017-09" db="EMBL/GenBank/DDBJ databases">
        <title>Depth-based differentiation of microbial function through sediment-hosted aquifers and enrichment of novel symbionts in the deep terrestrial subsurface.</title>
        <authorList>
            <person name="Probst A.J."/>
            <person name="Ladd B."/>
            <person name="Jarett J.K."/>
            <person name="Geller-Mcgrath D.E."/>
            <person name="Sieber C.M."/>
            <person name="Emerson J.B."/>
            <person name="Anantharaman K."/>
            <person name="Thomas B.C."/>
            <person name="Malmstrom R."/>
            <person name="Stieglmeier M."/>
            <person name="Klingl A."/>
            <person name="Woyke T."/>
            <person name="Ryan C.M."/>
            <person name="Banfield J.F."/>
        </authorList>
    </citation>
    <scope>NUCLEOTIDE SEQUENCE [LARGE SCALE GENOMIC DNA]</scope>
    <source>
        <strain evidence="10">CG23_combo_of_CG06-09_8_20_14_all_40_13</strain>
    </source>
</reference>
<gene>
    <name evidence="10" type="ORF">COX39_00280</name>
</gene>
<dbReference type="PANTHER" id="PTHR30012:SF0">
    <property type="entry name" value="TYPE II SECRETION SYSTEM PROTEIN F-RELATED"/>
    <property type="match status" value="1"/>
</dbReference>
<evidence type="ECO:0000313" key="11">
    <source>
        <dbReference type="Proteomes" id="UP000231567"/>
    </source>
</evidence>
<dbReference type="PRINTS" id="PR00812">
    <property type="entry name" value="BCTERIALGSPF"/>
</dbReference>
<evidence type="ECO:0000256" key="6">
    <source>
        <dbReference type="ARBA" id="ARBA00022989"/>
    </source>
</evidence>
<sequence length="312" mass="35142">MRIPFIHSVSINEKAFFAQQLSTMINAGLPLTRSLDILGQQTKNPVFKDVILEVTSDLEEGVSFSKAISKHPQVFNNVFVSIIRSGETSGKLDVVLSELAKQQEGDARFMSKLRSAMLYPIFILVAMLVVGALMMVKVVPQITQIFKESNAHLPWATRALIATSDFMVKDWWLVLAVIFVSIIFLRFYIRSEQGKYAYNWLQIYFPLFKQLSSDLFMTRLTRTMSMLVGSGVEIIKAVGIVADVMNNGIYKESLKQVSSQIERGIPMSVPLSQNPLFPILLSQMIAVGEQTGKLDEVLKNLANYYQEETDNK</sequence>
<dbReference type="FunFam" id="1.20.81.30:FF:000001">
    <property type="entry name" value="Type II secretion system protein F"/>
    <property type="match status" value="2"/>
</dbReference>
<dbReference type="InterPro" id="IPR003004">
    <property type="entry name" value="GspF/PilC"/>
</dbReference>
<organism evidence="10 11">
    <name type="scientific">Candidatus Nealsonbacteria bacterium CG23_combo_of_CG06-09_8_20_14_all_40_13</name>
    <dbReference type="NCBI Taxonomy" id="1974724"/>
    <lineage>
        <taxon>Bacteria</taxon>
        <taxon>Candidatus Nealsoniibacteriota</taxon>
    </lineage>
</organism>
<evidence type="ECO:0000259" key="9">
    <source>
        <dbReference type="Pfam" id="PF00482"/>
    </source>
</evidence>
<evidence type="ECO:0000256" key="8">
    <source>
        <dbReference type="SAM" id="Phobius"/>
    </source>
</evidence>
<evidence type="ECO:0000256" key="4">
    <source>
        <dbReference type="ARBA" id="ARBA00022519"/>
    </source>
</evidence>
<dbReference type="GO" id="GO:0005886">
    <property type="term" value="C:plasma membrane"/>
    <property type="evidence" value="ECO:0007669"/>
    <property type="project" value="UniProtKB-SubCell"/>
</dbReference>
<feature type="domain" description="Type II secretion system protein GspF" evidence="9">
    <location>
        <begin position="221"/>
        <end position="312"/>
    </location>
</feature>
<keyword evidence="3" id="KW-1003">Cell membrane</keyword>
<evidence type="ECO:0000256" key="2">
    <source>
        <dbReference type="ARBA" id="ARBA00005745"/>
    </source>
</evidence>
<evidence type="ECO:0000256" key="1">
    <source>
        <dbReference type="ARBA" id="ARBA00004429"/>
    </source>
</evidence>
<evidence type="ECO:0000313" key="10">
    <source>
        <dbReference type="EMBL" id="PIP21916.1"/>
    </source>
</evidence>
<dbReference type="InterPro" id="IPR018076">
    <property type="entry name" value="T2SS_GspF_dom"/>
</dbReference>
<dbReference type="PANTHER" id="PTHR30012">
    <property type="entry name" value="GENERAL SECRETION PATHWAY PROTEIN"/>
    <property type="match status" value="1"/>
</dbReference>
<dbReference type="InterPro" id="IPR042094">
    <property type="entry name" value="T2SS_GspF_sf"/>
</dbReference>
<feature type="non-terminal residue" evidence="10">
    <location>
        <position position="312"/>
    </location>
</feature>
<comment type="subcellular location">
    <subcellularLocation>
        <location evidence="1">Cell inner membrane</location>
        <topology evidence="1">Multi-pass membrane protein</topology>
    </subcellularLocation>
</comment>
<feature type="transmembrane region" description="Helical" evidence="8">
    <location>
        <begin position="117"/>
        <end position="136"/>
    </location>
</feature>
<protein>
    <recommendedName>
        <fullName evidence="9">Type II secretion system protein GspF domain-containing protein</fullName>
    </recommendedName>
</protein>
<dbReference type="EMBL" id="PCRM01000006">
    <property type="protein sequence ID" value="PIP21916.1"/>
    <property type="molecule type" value="Genomic_DNA"/>
</dbReference>
<keyword evidence="5 8" id="KW-0812">Transmembrane</keyword>
<dbReference type="Proteomes" id="UP000231567">
    <property type="component" value="Unassembled WGS sequence"/>
</dbReference>
<feature type="domain" description="Type II secretion system protein GspF" evidence="9">
    <location>
        <begin position="17"/>
        <end position="140"/>
    </location>
</feature>
<dbReference type="Pfam" id="PF00482">
    <property type="entry name" value="T2SSF"/>
    <property type="match status" value="2"/>
</dbReference>
<evidence type="ECO:0000256" key="5">
    <source>
        <dbReference type="ARBA" id="ARBA00022692"/>
    </source>
</evidence>